<protein>
    <recommendedName>
        <fullName evidence="3">RHS repeat-associated core domain-containing protein</fullName>
    </recommendedName>
</protein>
<organism evidence="1 2">
    <name type="scientific">Roseivirga seohaensis subsp. aquiponti</name>
    <dbReference type="NCBI Taxonomy" id="1566026"/>
    <lineage>
        <taxon>Bacteria</taxon>
        <taxon>Pseudomonadati</taxon>
        <taxon>Bacteroidota</taxon>
        <taxon>Cytophagia</taxon>
        <taxon>Cytophagales</taxon>
        <taxon>Roseivirgaceae</taxon>
        <taxon>Roseivirga</taxon>
    </lineage>
</organism>
<evidence type="ECO:0000313" key="2">
    <source>
        <dbReference type="Proteomes" id="UP000036908"/>
    </source>
</evidence>
<dbReference type="AlphaFoldDB" id="A0A0L8APE6"/>
<sequence length="196" mass="22170">MTSAASGAHEKLSFNTVNITQGGYVYVYLSNEGQTGFDVYFDDLNITHTKGAILQEDHYYPFGLNISALSSTAPLSKPNNYKFNGNEEQTEFDLNLYDFNARMYDATLGRFANIDPLADVETSWTPYRAFYDNPISYSDPSGLLEFANHDAYKAYAEENGLDVLDANRHKPKHPLVKSHQQGRLIEFMKVSYPPVR</sequence>
<dbReference type="OrthoDB" id="824686at2"/>
<dbReference type="PANTHER" id="PTHR32305:SF15">
    <property type="entry name" value="PROTEIN RHSA-RELATED"/>
    <property type="match status" value="1"/>
</dbReference>
<dbReference type="RefSeq" id="WP_053222322.1">
    <property type="nucleotide sequence ID" value="NZ_JSVA01000004.1"/>
</dbReference>
<dbReference type="NCBIfam" id="TIGR03696">
    <property type="entry name" value="Rhs_assc_core"/>
    <property type="match status" value="1"/>
</dbReference>
<dbReference type="Proteomes" id="UP000036908">
    <property type="component" value="Unassembled WGS sequence"/>
</dbReference>
<gene>
    <name evidence="1" type="ORF">OB69_03635</name>
</gene>
<evidence type="ECO:0000313" key="1">
    <source>
        <dbReference type="EMBL" id="KOF04090.1"/>
    </source>
</evidence>
<keyword evidence="2" id="KW-1185">Reference proteome</keyword>
<dbReference type="PATRIC" id="fig|1566026.4.peg.2498"/>
<dbReference type="InterPro" id="IPR022385">
    <property type="entry name" value="Rhs_assc_core"/>
</dbReference>
<accession>A0A0L8APE6</accession>
<name>A0A0L8APE6_9BACT</name>
<dbReference type="EMBL" id="JSVA01000004">
    <property type="protein sequence ID" value="KOF04090.1"/>
    <property type="molecule type" value="Genomic_DNA"/>
</dbReference>
<proteinExistence type="predicted"/>
<comment type="caution">
    <text evidence="1">The sequence shown here is derived from an EMBL/GenBank/DDBJ whole genome shotgun (WGS) entry which is preliminary data.</text>
</comment>
<reference evidence="2" key="1">
    <citation type="submission" date="2014-11" db="EMBL/GenBank/DDBJ databases">
        <title>Genome sequencing of Roseivirga sp. D-25.</title>
        <authorList>
            <person name="Selvaratnam C."/>
            <person name="Thevarajoo S."/>
            <person name="Goh K.M."/>
            <person name="Eee R."/>
            <person name="Chan K.-G."/>
            <person name="Chong C.S."/>
        </authorList>
    </citation>
    <scope>NUCLEOTIDE SEQUENCE [LARGE SCALE GENOMIC DNA]</scope>
    <source>
        <strain evidence="2">D-25</strain>
    </source>
</reference>
<dbReference type="PANTHER" id="PTHR32305">
    <property type="match status" value="1"/>
</dbReference>
<evidence type="ECO:0008006" key="3">
    <source>
        <dbReference type="Google" id="ProtNLM"/>
    </source>
</evidence>
<dbReference type="InterPro" id="IPR050708">
    <property type="entry name" value="T6SS_VgrG/RHS"/>
</dbReference>
<dbReference type="Gene3D" id="2.180.10.10">
    <property type="entry name" value="RHS repeat-associated core"/>
    <property type="match status" value="1"/>
</dbReference>